<keyword evidence="3" id="KW-1185">Reference proteome</keyword>
<accession>B4GV10</accession>
<sequence>MAVEAAARSVRHVRTRSDFITNCRATAELAEPTAADSQARTEDESMSRDQCEAARTANDDNDNDYNDEDEDE</sequence>
<gene>
    <name evidence="2" type="primary">Dper\GL13074</name>
    <name evidence="2" type="ORF">Dper_GL13074</name>
</gene>
<organism evidence="3">
    <name type="scientific">Drosophila persimilis</name>
    <name type="common">Fruit fly</name>
    <dbReference type="NCBI Taxonomy" id="7234"/>
    <lineage>
        <taxon>Eukaryota</taxon>
        <taxon>Metazoa</taxon>
        <taxon>Ecdysozoa</taxon>
        <taxon>Arthropoda</taxon>
        <taxon>Hexapoda</taxon>
        <taxon>Insecta</taxon>
        <taxon>Pterygota</taxon>
        <taxon>Neoptera</taxon>
        <taxon>Endopterygota</taxon>
        <taxon>Diptera</taxon>
        <taxon>Brachycera</taxon>
        <taxon>Muscomorpha</taxon>
        <taxon>Ephydroidea</taxon>
        <taxon>Drosophilidae</taxon>
        <taxon>Drosophila</taxon>
        <taxon>Sophophora</taxon>
    </lineage>
</organism>
<feature type="compositionally biased region" description="Acidic residues" evidence="1">
    <location>
        <begin position="59"/>
        <end position="72"/>
    </location>
</feature>
<dbReference type="Proteomes" id="UP000008744">
    <property type="component" value="Unassembled WGS sequence"/>
</dbReference>
<evidence type="ECO:0000313" key="2">
    <source>
        <dbReference type="EMBL" id="EDW26547.1"/>
    </source>
</evidence>
<feature type="compositionally biased region" description="Basic and acidic residues" evidence="1">
    <location>
        <begin position="39"/>
        <end position="52"/>
    </location>
</feature>
<protein>
    <submittedName>
        <fullName evidence="2">GL13074</fullName>
    </submittedName>
</protein>
<proteinExistence type="predicted"/>
<evidence type="ECO:0000256" key="1">
    <source>
        <dbReference type="SAM" id="MobiDB-lite"/>
    </source>
</evidence>
<dbReference type="EMBL" id="CH479192">
    <property type="protein sequence ID" value="EDW26547.1"/>
    <property type="molecule type" value="Genomic_DNA"/>
</dbReference>
<dbReference type="AlphaFoldDB" id="B4GV10"/>
<evidence type="ECO:0000313" key="3">
    <source>
        <dbReference type="Proteomes" id="UP000008744"/>
    </source>
</evidence>
<reference evidence="2 3" key="1">
    <citation type="journal article" date="2007" name="Nature">
        <title>Evolution of genes and genomes on the Drosophila phylogeny.</title>
        <authorList>
            <consortium name="Drosophila 12 Genomes Consortium"/>
            <person name="Clark A.G."/>
            <person name="Eisen M.B."/>
            <person name="Smith D.R."/>
            <person name="Bergman C.M."/>
            <person name="Oliver B."/>
            <person name="Markow T.A."/>
            <person name="Kaufman T.C."/>
            <person name="Kellis M."/>
            <person name="Gelbart W."/>
            <person name="Iyer V.N."/>
            <person name="Pollard D.A."/>
            <person name="Sackton T.B."/>
            <person name="Larracuente A.M."/>
            <person name="Singh N.D."/>
            <person name="Abad J.P."/>
            <person name="Abt D.N."/>
            <person name="Adryan B."/>
            <person name="Aguade M."/>
            <person name="Akashi H."/>
            <person name="Anderson W.W."/>
            <person name="Aquadro C.F."/>
            <person name="Ardell D.H."/>
            <person name="Arguello R."/>
            <person name="Artieri C.G."/>
            <person name="Barbash D.A."/>
            <person name="Barker D."/>
            <person name="Barsanti P."/>
            <person name="Batterham P."/>
            <person name="Batzoglou S."/>
            <person name="Begun D."/>
            <person name="Bhutkar A."/>
            <person name="Blanco E."/>
            <person name="Bosak S.A."/>
            <person name="Bradley R.K."/>
            <person name="Brand A.D."/>
            <person name="Brent M.R."/>
            <person name="Brooks A.N."/>
            <person name="Brown R.H."/>
            <person name="Butlin R.K."/>
            <person name="Caggese C."/>
            <person name="Calvi B.R."/>
            <person name="Bernardo de Carvalho A."/>
            <person name="Caspi A."/>
            <person name="Castrezana S."/>
            <person name="Celniker S.E."/>
            <person name="Chang J.L."/>
            <person name="Chapple C."/>
            <person name="Chatterji S."/>
            <person name="Chinwalla A."/>
            <person name="Civetta A."/>
            <person name="Clifton S.W."/>
            <person name="Comeron J.M."/>
            <person name="Costello J.C."/>
            <person name="Coyne J.A."/>
            <person name="Daub J."/>
            <person name="David R.G."/>
            <person name="Delcher A.L."/>
            <person name="Delehaunty K."/>
            <person name="Do C.B."/>
            <person name="Ebling H."/>
            <person name="Edwards K."/>
            <person name="Eickbush T."/>
            <person name="Evans J.D."/>
            <person name="Filipski A."/>
            <person name="Findeiss S."/>
            <person name="Freyhult E."/>
            <person name="Fulton L."/>
            <person name="Fulton R."/>
            <person name="Garcia A.C."/>
            <person name="Gardiner A."/>
            <person name="Garfield D.A."/>
            <person name="Garvin B.E."/>
            <person name="Gibson G."/>
            <person name="Gilbert D."/>
            <person name="Gnerre S."/>
            <person name="Godfrey J."/>
            <person name="Good R."/>
            <person name="Gotea V."/>
            <person name="Gravely B."/>
            <person name="Greenberg A.J."/>
            <person name="Griffiths-Jones S."/>
            <person name="Gross S."/>
            <person name="Guigo R."/>
            <person name="Gustafson E.A."/>
            <person name="Haerty W."/>
            <person name="Hahn M.W."/>
            <person name="Halligan D.L."/>
            <person name="Halpern A.L."/>
            <person name="Halter G.M."/>
            <person name="Han M.V."/>
            <person name="Heger A."/>
            <person name="Hillier L."/>
            <person name="Hinrichs A.S."/>
            <person name="Holmes I."/>
            <person name="Hoskins R.A."/>
            <person name="Hubisz M.J."/>
            <person name="Hultmark D."/>
            <person name="Huntley M.A."/>
            <person name="Jaffe D.B."/>
            <person name="Jagadeeshan S."/>
            <person name="Jeck W.R."/>
            <person name="Johnson J."/>
            <person name="Jones C.D."/>
            <person name="Jordan W.C."/>
            <person name="Karpen G.H."/>
            <person name="Kataoka E."/>
            <person name="Keightley P.D."/>
            <person name="Kheradpour P."/>
            <person name="Kirkness E.F."/>
            <person name="Koerich L.B."/>
            <person name="Kristiansen K."/>
            <person name="Kudrna D."/>
            <person name="Kulathinal R.J."/>
            <person name="Kumar S."/>
            <person name="Kwok R."/>
            <person name="Lander E."/>
            <person name="Langley C.H."/>
            <person name="Lapoint R."/>
            <person name="Lazzaro B.P."/>
            <person name="Lee S.J."/>
            <person name="Levesque L."/>
            <person name="Li R."/>
            <person name="Lin C.F."/>
            <person name="Lin M.F."/>
            <person name="Lindblad-Toh K."/>
            <person name="Llopart A."/>
            <person name="Long M."/>
            <person name="Low L."/>
            <person name="Lozovsky E."/>
            <person name="Lu J."/>
            <person name="Luo M."/>
            <person name="Machado C.A."/>
            <person name="Makalowski W."/>
            <person name="Marzo M."/>
            <person name="Matsuda M."/>
            <person name="Matzkin L."/>
            <person name="McAllister B."/>
            <person name="McBride C.S."/>
            <person name="McKernan B."/>
            <person name="McKernan K."/>
            <person name="Mendez-Lago M."/>
            <person name="Minx P."/>
            <person name="Mollenhauer M.U."/>
            <person name="Montooth K."/>
            <person name="Mount S.M."/>
            <person name="Mu X."/>
            <person name="Myers E."/>
            <person name="Negre B."/>
            <person name="Newfeld S."/>
            <person name="Nielsen R."/>
            <person name="Noor M.A."/>
            <person name="O'Grady P."/>
            <person name="Pachter L."/>
            <person name="Papaceit M."/>
            <person name="Parisi M.J."/>
            <person name="Parisi M."/>
            <person name="Parts L."/>
            <person name="Pedersen J.S."/>
            <person name="Pesole G."/>
            <person name="Phillippy A.M."/>
            <person name="Ponting C.P."/>
            <person name="Pop M."/>
            <person name="Porcelli D."/>
            <person name="Powell J.R."/>
            <person name="Prohaska S."/>
            <person name="Pruitt K."/>
            <person name="Puig M."/>
            <person name="Quesneville H."/>
            <person name="Ram K.R."/>
            <person name="Rand D."/>
            <person name="Rasmussen M.D."/>
            <person name="Reed L.K."/>
            <person name="Reenan R."/>
            <person name="Reily A."/>
            <person name="Remington K.A."/>
            <person name="Rieger T.T."/>
            <person name="Ritchie M.G."/>
            <person name="Robin C."/>
            <person name="Rogers Y.H."/>
            <person name="Rohde C."/>
            <person name="Rozas J."/>
            <person name="Rubenfield M.J."/>
            <person name="Ruiz A."/>
            <person name="Russo S."/>
            <person name="Salzberg S.L."/>
            <person name="Sanchez-Gracia A."/>
            <person name="Saranga D.J."/>
            <person name="Sato H."/>
            <person name="Schaeffer S.W."/>
            <person name="Schatz M.C."/>
            <person name="Schlenke T."/>
            <person name="Schwartz R."/>
            <person name="Segarra C."/>
            <person name="Singh R.S."/>
            <person name="Sirot L."/>
            <person name="Sirota M."/>
            <person name="Sisneros N.B."/>
            <person name="Smith C.D."/>
            <person name="Smith T.F."/>
            <person name="Spieth J."/>
            <person name="Stage D.E."/>
            <person name="Stark A."/>
            <person name="Stephan W."/>
            <person name="Strausberg R.L."/>
            <person name="Strempel S."/>
            <person name="Sturgill D."/>
            <person name="Sutton G."/>
            <person name="Sutton G.G."/>
            <person name="Tao W."/>
            <person name="Teichmann S."/>
            <person name="Tobari Y.N."/>
            <person name="Tomimura Y."/>
            <person name="Tsolas J.M."/>
            <person name="Valente V.L."/>
            <person name="Venter E."/>
            <person name="Venter J.C."/>
            <person name="Vicario S."/>
            <person name="Vieira F.G."/>
            <person name="Vilella A.J."/>
            <person name="Villasante A."/>
            <person name="Walenz B."/>
            <person name="Wang J."/>
            <person name="Wasserman M."/>
            <person name="Watts T."/>
            <person name="Wilson D."/>
            <person name="Wilson R.K."/>
            <person name="Wing R.A."/>
            <person name="Wolfner M.F."/>
            <person name="Wong A."/>
            <person name="Wong G.K."/>
            <person name="Wu C.I."/>
            <person name="Wu G."/>
            <person name="Yamamoto D."/>
            <person name="Yang H.P."/>
            <person name="Yang S.P."/>
            <person name="Yorke J.A."/>
            <person name="Yoshida K."/>
            <person name="Zdobnov E."/>
            <person name="Zhang P."/>
            <person name="Zhang Y."/>
            <person name="Zimin A.V."/>
            <person name="Baldwin J."/>
            <person name="Abdouelleil A."/>
            <person name="Abdulkadir J."/>
            <person name="Abebe A."/>
            <person name="Abera B."/>
            <person name="Abreu J."/>
            <person name="Acer S.C."/>
            <person name="Aftuck L."/>
            <person name="Alexander A."/>
            <person name="An P."/>
            <person name="Anderson E."/>
            <person name="Anderson S."/>
            <person name="Arachi H."/>
            <person name="Azer M."/>
            <person name="Bachantsang P."/>
            <person name="Barry A."/>
            <person name="Bayul T."/>
            <person name="Berlin A."/>
            <person name="Bessette D."/>
            <person name="Bloom T."/>
            <person name="Blye J."/>
            <person name="Boguslavskiy L."/>
            <person name="Bonnet C."/>
            <person name="Boukhgalter B."/>
            <person name="Bourzgui I."/>
            <person name="Brown A."/>
            <person name="Cahill P."/>
            <person name="Channer S."/>
            <person name="Cheshatsang Y."/>
            <person name="Chuda L."/>
            <person name="Citroen M."/>
            <person name="Collymore A."/>
            <person name="Cooke P."/>
            <person name="Costello M."/>
            <person name="D'Aco K."/>
            <person name="Daza R."/>
            <person name="De Haan G."/>
            <person name="DeGray S."/>
            <person name="DeMaso C."/>
            <person name="Dhargay N."/>
            <person name="Dooley K."/>
            <person name="Dooley E."/>
            <person name="Doricent M."/>
            <person name="Dorje P."/>
            <person name="Dorjee K."/>
            <person name="Dupes A."/>
            <person name="Elong R."/>
            <person name="Falk J."/>
            <person name="Farina A."/>
            <person name="Faro S."/>
            <person name="Ferguson D."/>
            <person name="Fisher S."/>
            <person name="Foley C.D."/>
            <person name="Franke A."/>
            <person name="Friedrich D."/>
            <person name="Gadbois L."/>
            <person name="Gearin G."/>
            <person name="Gearin C.R."/>
            <person name="Giannoukos G."/>
            <person name="Goode T."/>
            <person name="Graham J."/>
            <person name="Grandbois E."/>
            <person name="Grewal S."/>
            <person name="Gyaltsen K."/>
            <person name="Hafez N."/>
            <person name="Hagos B."/>
            <person name="Hall J."/>
            <person name="Henson C."/>
            <person name="Hollinger A."/>
            <person name="Honan T."/>
            <person name="Huard M.D."/>
            <person name="Hughes L."/>
            <person name="Hurhula B."/>
            <person name="Husby M.E."/>
            <person name="Kamat A."/>
            <person name="Kanga B."/>
            <person name="Kashin S."/>
            <person name="Khazanovich D."/>
            <person name="Kisner P."/>
            <person name="Lance K."/>
            <person name="Lara M."/>
            <person name="Lee W."/>
            <person name="Lennon N."/>
            <person name="Letendre F."/>
            <person name="LeVine R."/>
            <person name="Lipovsky A."/>
            <person name="Liu X."/>
            <person name="Liu J."/>
            <person name="Liu S."/>
            <person name="Lokyitsang T."/>
            <person name="Lokyitsang Y."/>
            <person name="Lubonja R."/>
            <person name="Lui A."/>
            <person name="MacDonald P."/>
            <person name="Magnisalis V."/>
            <person name="Maru K."/>
            <person name="Matthews C."/>
            <person name="McCusker W."/>
            <person name="McDonough S."/>
            <person name="Mehta T."/>
            <person name="Meldrim J."/>
            <person name="Meneus L."/>
            <person name="Mihai O."/>
            <person name="Mihalev A."/>
            <person name="Mihova T."/>
            <person name="Mittelman R."/>
            <person name="Mlenga V."/>
            <person name="Montmayeur A."/>
            <person name="Mulrain L."/>
            <person name="Navidi A."/>
            <person name="Naylor J."/>
            <person name="Negash T."/>
            <person name="Nguyen T."/>
            <person name="Nguyen N."/>
            <person name="Nicol R."/>
            <person name="Norbu C."/>
            <person name="Norbu N."/>
            <person name="Novod N."/>
            <person name="O'Neill B."/>
            <person name="Osman S."/>
            <person name="Markiewicz E."/>
            <person name="Oyono O.L."/>
            <person name="Patti C."/>
            <person name="Phunkhang P."/>
            <person name="Pierre F."/>
            <person name="Priest M."/>
            <person name="Raghuraman S."/>
            <person name="Rege F."/>
            <person name="Reyes R."/>
            <person name="Rise C."/>
            <person name="Rogov P."/>
            <person name="Ross K."/>
            <person name="Ryan E."/>
            <person name="Settipalli S."/>
            <person name="Shea T."/>
            <person name="Sherpa N."/>
            <person name="Shi L."/>
            <person name="Shih D."/>
            <person name="Sparrow T."/>
            <person name="Spaulding J."/>
            <person name="Stalker J."/>
            <person name="Stange-Thomann N."/>
            <person name="Stavropoulos S."/>
            <person name="Stone C."/>
            <person name="Strader C."/>
            <person name="Tesfaye S."/>
            <person name="Thomson T."/>
            <person name="Thoulutsang Y."/>
            <person name="Thoulutsang D."/>
            <person name="Topham K."/>
            <person name="Topping I."/>
            <person name="Tsamla T."/>
            <person name="Vassiliev H."/>
            <person name="Vo A."/>
            <person name="Wangchuk T."/>
            <person name="Wangdi T."/>
            <person name="Weiand M."/>
            <person name="Wilkinson J."/>
            <person name="Wilson A."/>
            <person name="Yadav S."/>
            <person name="Young G."/>
            <person name="Yu Q."/>
            <person name="Zembek L."/>
            <person name="Zhong D."/>
            <person name="Zimmer A."/>
            <person name="Zwirko Z."/>
            <person name="Jaffe D.B."/>
            <person name="Alvarez P."/>
            <person name="Brockman W."/>
            <person name="Butler J."/>
            <person name="Chin C."/>
            <person name="Gnerre S."/>
            <person name="Grabherr M."/>
            <person name="Kleber M."/>
            <person name="Mauceli E."/>
            <person name="MacCallum I."/>
        </authorList>
    </citation>
    <scope>NUCLEOTIDE SEQUENCE [LARGE SCALE GENOMIC DNA]</scope>
    <source>
        <strain evidence="3">MSH-3 / Tucson 14011-0111.49</strain>
    </source>
</reference>
<dbReference type="HOGENOM" id="CLU_2724879_0_0_1"/>
<dbReference type="OMA" id="TNCRATA"/>
<feature type="region of interest" description="Disordered" evidence="1">
    <location>
        <begin position="30"/>
        <end position="72"/>
    </location>
</feature>
<name>B4GV10_DROPE</name>